<dbReference type="SUPFAM" id="SSF46955">
    <property type="entry name" value="Putative DNA-binding domain"/>
    <property type="match status" value="1"/>
</dbReference>
<evidence type="ECO:0000313" key="3">
    <source>
        <dbReference type="EMBL" id="MEX3747517.1"/>
    </source>
</evidence>
<organism evidence="3 4">
    <name type="scientific">Lysinibacillus xylanilyticus</name>
    <dbReference type="NCBI Taxonomy" id="582475"/>
    <lineage>
        <taxon>Bacteria</taxon>
        <taxon>Bacillati</taxon>
        <taxon>Bacillota</taxon>
        <taxon>Bacilli</taxon>
        <taxon>Bacillales</taxon>
        <taxon>Bacillaceae</taxon>
        <taxon>Lysinibacillus</taxon>
    </lineage>
</organism>
<comment type="caution">
    <text evidence="3">The sequence shown here is derived from an EMBL/GenBank/DDBJ whole genome shotgun (WGS) entry which is preliminary data.</text>
</comment>
<keyword evidence="1" id="KW-0238">DNA-binding</keyword>
<evidence type="ECO:0000256" key="1">
    <source>
        <dbReference type="ARBA" id="ARBA00023125"/>
    </source>
</evidence>
<dbReference type="Pfam" id="PF13411">
    <property type="entry name" value="MerR_1"/>
    <property type="match status" value="1"/>
</dbReference>
<dbReference type="Gene3D" id="1.10.1660.10">
    <property type="match status" value="1"/>
</dbReference>
<dbReference type="InterPro" id="IPR009061">
    <property type="entry name" value="DNA-bd_dom_put_sf"/>
</dbReference>
<dbReference type="SMART" id="SM00422">
    <property type="entry name" value="HTH_MERR"/>
    <property type="match status" value="1"/>
</dbReference>
<name>A0ABV3W319_9BACI</name>
<dbReference type="EMBL" id="JBFRHK010000016">
    <property type="protein sequence ID" value="MEX3747517.1"/>
    <property type="molecule type" value="Genomic_DNA"/>
</dbReference>
<dbReference type="InterPro" id="IPR000551">
    <property type="entry name" value="MerR-type_HTH_dom"/>
</dbReference>
<reference evidence="3 4" key="1">
    <citation type="submission" date="2024-07" db="EMBL/GenBank/DDBJ databases">
        <title>Characterization of a bacterium isolated from hydrolysated instant sea cucumber by whole-genome sequencing and metabolomics.</title>
        <authorList>
            <person name="Luo X."/>
            <person name="Zhang Z."/>
            <person name="Zheng Z."/>
            <person name="Zhang W."/>
            <person name="Ming T."/>
            <person name="Jiao L."/>
            <person name="Su X."/>
            <person name="Kong F."/>
            <person name="Xu J."/>
        </authorList>
    </citation>
    <scope>NUCLEOTIDE SEQUENCE [LARGE SCALE GENOMIC DNA]</scope>
    <source>
        <strain evidence="3 4">XL-2024</strain>
    </source>
</reference>
<evidence type="ECO:0000313" key="4">
    <source>
        <dbReference type="Proteomes" id="UP001558534"/>
    </source>
</evidence>
<feature type="domain" description="HTH merR-type" evidence="2">
    <location>
        <begin position="1"/>
        <end position="70"/>
    </location>
</feature>
<dbReference type="InterPro" id="IPR047057">
    <property type="entry name" value="MerR_fam"/>
</dbReference>
<accession>A0ABV3W319</accession>
<proteinExistence type="predicted"/>
<evidence type="ECO:0000259" key="2">
    <source>
        <dbReference type="PROSITE" id="PS50937"/>
    </source>
</evidence>
<dbReference type="PROSITE" id="PS50937">
    <property type="entry name" value="HTH_MERR_2"/>
    <property type="match status" value="1"/>
</dbReference>
<keyword evidence="4" id="KW-1185">Reference proteome</keyword>
<sequence>MLVIHEVSKQTGISVRTLRYYEEIGLLFPTAKTEGGHRLYGEEELKILQQIVFLKTLGFRLKEIQPLLNESWDWAASLDHQLAFVQAEQNKLKQMESAILGLQHALTIEGSLNESLIQKIIKLSTQENGKKQEFRQQIFSETDLKLIQKLPNINRNDPHSLEWISLLGQLRELKESYDAGSAPVQRIIKRMMEKAAEEYKGHESFLEKMWDIRKSSSQSEQLGLYPLAEDFLHFIDQAFTIYEAKNISKGDPQQ</sequence>
<dbReference type="PANTHER" id="PTHR30204:SF96">
    <property type="entry name" value="CHROMOSOME-ANCHORING PROTEIN RACA"/>
    <property type="match status" value="1"/>
</dbReference>
<dbReference type="PRINTS" id="PR00040">
    <property type="entry name" value="HTHMERR"/>
</dbReference>
<dbReference type="Proteomes" id="UP001558534">
    <property type="component" value="Unassembled WGS sequence"/>
</dbReference>
<protein>
    <submittedName>
        <fullName evidence="3">MerR family transcriptional regulator</fullName>
    </submittedName>
</protein>
<gene>
    <name evidence="3" type="ORF">AB1300_20605</name>
</gene>
<dbReference type="CDD" id="cd01106">
    <property type="entry name" value="HTH_TipAL-Mta"/>
    <property type="match status" value="1"/>
</dbReference>
<dbReference type="RefSeq" id="WP_368638053.1">
    <property type="nucleotide sequence ID" value="NZ_JBFRHK010000016.1"/>
</dbReference>
<dbReference type="PANTHER" id="PTHR30204">
    <property type="entry name" value="REDOX-CYCLING DRUG-SENSING TRANSCRIPTIONAL ACTIVATOR SOXR"/>
    <property type="match status" value="1"/>
</dbReference>